<dbReference type="AlphaFoldDB" id="A0A3S0R5C1"/>
<accession>A0A3S0R5C1</accession>
<dbReference type="EMBL" id="RXHI01000007">
    <property type="protein sequence ID" value="RUA22919.1"/>
    <property type="molecule type" value="Genomic_DNA"/>
</dbReference>
<evidence type="ECO:0000313" key="1">
    <source>
        <dbReference type="EMBL" id="RUA22919.1"/>
    </source>
</evidence>
<reference evidence="1" key="1">
    <citation type="submission" date="2018-12" db="EMBL/GenBank/DDBJ databases">
        <authorList>
            <person name="Jadhav K."/>
            <person name="Kushwaha B."/>
            <person name="Jadhav I."/>
        </authorList>
    </citation>
    <scope>NUCLEOTIDE SEQUENCE [LARGE SCALE GENOMIC DNA]</scope>
    <source>
        <strain evidence="1">SBS 10</strain>
    </source>
</reference>
<proteinExistence type="predicted"/>
<gene>
    <name evidence="1" type="ORF">DSL92_03080</name>
</gene>
<protein>
    <submittedName>
        <fullName evidence="1">Uncharacterized protein</fullName>
    </submittedName>
</protein>
<sequence length="153" mass="15978">MTAARFQAALRRSWPDLVADDAPLPARLRVVEDSRHVEPGDVFVAVPVGRSMAGISSGGPVGRCRTGALSSGAGRKAARGAGRLARGAIALSAPTVGRTGTSALCRARFARADRRHRYQWQGSVTHFFIAELSRQLGCEAGVVGTLGTDGQAP</sequence>
<comment type="caution">
    <text evidence="1">The sequence shown here is derived from an EMBL/GenBank/DDBJ whole genome shotgun (WGS) entry which is preliminary data.</text>
</comment>
<name>A0A3S0R5C1_9GAMM</name>
<organism evidence="1">
    <name type="scientific">Billgrantia gudaonensis</name>
    <dbReference type="NCBI Taxonomy" id="376427"/>
    <lineage>
        <taxon>Bacteria</taxon>
        <taxon>Pseudomonadati</taxon>
        <taxon>Pseudomonadota</taxon>
        <taxon>Gammaproteobacteria</taxon>
        <taxon>Oceanospirillales</taxon>
        <taxon>Halomonadaceae</taxon>
        <taxon>Billgrantia</taxon>
    </lineage>
</organism>